<dbReference type="PANTHER" id="PTHR23022">
    <property type="entry name" value="TRANSPOSABLE ELEMENT-RELATED"/>
    <property type="match status" value="1"/>
</dbReference>
<dbReference type="STRING" id="1316194.A0A1Q5T0L4"/>
<dbReference type="Proteomes" id="UP000186955">
    <property type="component" value="Unassembled WGS sequence"/>
</dbReference>
<organism evidence="3 4">
    <name type="scientific">Penicillium subrubescens</name>
    <dbReference type="NCBI Taxonomy" id="1316194"/>
    <lineage>
        <taxon>Eukaryota</taxon>
        <taxon>Fungi</taxon>
        <taxon>Dikarya</taxon>
        <taxon>Ascomycota</taxon>
        <taxon>Pezizomycotina</taxon>
        <taxon>Eurotiomycetes</taxon>
        <taxon>Eurotiomycetidae</taxon>
        <taxon>Eurotiales</taxon>
        <taxon>Aspergillaceae</taxon>
        <taxon>Penicillium</taxon>
    </lineage>
</organism>
<dbReference type="Pfam" id="PF01498">
    <property type="entry name" value="HTH_Tnp_Tc3_2"/>
    <property type="match status" value="1"/>
</dbReference>
<dbReference type="GO" id="GO:0006313">
    <property type="term" value="P:DNA transposition"/>
    <property type="evidence" value="ECO:0007669"/>
    <property type="project" value="InterPro"/>
</dbReference>
<keyword evidence="4" id="KW-1185">Reference proteome</keyword>
<name>A0A1Q5T0L4_9EURO</name>
<reference evidence="3 4" key="1">
    <citation type="submission" date="2016-10" db="EMBL/GenBank/DDBJ databases">
        <title>Genome sequence of the ascomycete fungus Penicillium subrubescens.</title>
        <authorList>
            <person name="De Vries R.P."/>
            <person name="Peng M."/>
            <person name="Dilokpimol A."/>
            <person name="Hilden K."/>
            <person name="Makela M.R."/>
            <person name="Grigoriev I."/>
            <person name="Riley R."/>
            <person name="Granchi Z."/>
        </authorList>
    </citation>
    <scope>NUCLEOTIDE SEQUENCE [LARGE SCALE GENOMIC DNA]</scope>
    <source>
        <strain evidence="3 4">CBS 132785</strain>
    </source>
</reference>
<dbReference type="SUPFAM" id="SSF53098">
    <property type="entry name" value="Ribonuclease H-like"/>
    <property type="match status" value="1"/>
</dbReference>
<evidence type="ECO:0000313" key="3">
    <source>
        <dbReference type="EMBL" id="OKO93784.1"/>
    </source>
</evidence>
<dbReference type="InterPro" id="IPR002492">
    <property type="entry name" value="Transposase_Tc1-like"/>
</dbReference>
<dbReference type="Pfam" id="PF13358">
    <property type="entry name" value="DDE_3"/>
    <property type="match status" value="1"/>
</dbReference>
<evidence type="ECO:0000313" key="4">
    <source>
        <dbReference type="Proteomes" id="UP000186955"/>
    </source>
</evidence>
<dbReference type="InterPro" id="IPR036397">
    <property type="entry name" value="RNaseH_sf"/>
</dbReference>
<comment type="caution">
    <text evidence="3">The sequence shown here is derived from an EMBL/GenBank/DDBJ whole genome shotgun (WGS) entry which is preliminary data.</text>
</comment>
<accession>A0A1Q5T0L4</accession>
<dbReference type="PANTHER" id="PTHR23022:SF119">
    <property type="entry name" value="TC1-LIKE TRANSPOSASE DDE DOMAIN-CONTAINING PROTEIN"/>
    <property type="match status" value="1"/>
</dbReference>
<dbReference type="GO" id="GO:0003677">
    <property type="term" value="F:DNA binding"/>
    <property type="evidence" value="ECO:0007669"/>
    <property type="project" value="InterPro"/>
</dbReference>
<sequence length="310" mass="35883">MPRGPELSPSTRSRICSLRTDAKYSYGKIASLFPYIPRSTIVSTCKLEAIRGKENDSCKRTGRPRNLSEEERDTIYDYIQQKPSCRYYELLDLVDNKICERTLRDLLKEFGLRKWRKITRPQLTEIDALNRLAWAERYRNFTPDDWARVYFSDKTSIERGSGAGAQWTFVRPIHQAQEGKGDPESARGGVTSNVVHSTYSTYLPTILSNRSNAIFMHNNASTHTAHIVRDLLQEIGIEVIQWPPHSPDLNPIENLWGLLKRKLLECFPELYDMPNNDDTRRYLIEAAQSTWSQIDADILRKLSISRQKIM</sequence>
<dbReference type="AlphaFoldDB" id="A0A1Q5T0L4"/>
<gene>
    <name evidence="3" type="ORF">PENSUB_12063</name>
</gene>
<evidence type="ECO:0000259" key="2">
    <source>
        <dbReference type="Pfam" id="PF13358"/>
    </source>
</evidence>
<dbReference type="InterPro" id="IPR052338">
    <property type="entry name" value="Transposase_5"/>
</dbReference>
<dbReference type="EMBL" id="MNBE01000723">
    <property type="protein sequence ID" value="OKO93784.1"/>
    <property type="molecule type" value="Genomic_DNA"/>
</dbReference>
<dbReference type="Gene3D" id="3.30.420.10">
    <property type="entry name" value="Ribonuclease H-like superfamily/Ribonuclease H"/>
    <property type="match status" value="1"/>
</dbReference>
<feature type="domain" description="Transposase Tc1-like" evidence="1">
    <location>
        <begin position="73"/>
        <end position="140"/>
    </location>
</feature>
<feature type="domain" description="Tc1-like transposase DDE" evidence="2">
    <location>
        <begin position="205"/>
        <end position="265"/>
    </location>
</feature>
<evidence type="ECO:0000259" key="1">
    <source>
        <dbReference type="Pfam" id="PF01498"/>
    </source>
</evidence>
<dbReference type="GO" id="GO:0015074">
    <property type="term" value="P:DNA integration"/>
    <property type="evidence" value="ECO:0007669"/>
    <property type="project" value="InterPro"/>
</dbReference>
<proteinExistence type="predicted"/>
<dbReference type="InterPro" id="IPR012337">
    <property type="entry name" value="RNaseH-like_sf"/>
</dbReference>
<protein>
    <submittedName>
        <fullName evidence="3">Transposable element Tc1 transposase</fullName>
    </submittedName>
</protein>
<dbReference type="InterPro" id="IPR038717">
    <property type="entry name" value="Tc1-like_DDE_dom"/>
</dbReference>